<dbReference type="Proteomes" id="UP000008142">
    <property type="component" value="Unassembled WGS sequence"/>
</dbReference>
<proteinExistence type="predicted"/>
<accession>F0UFZ6</accession>
<protein>
    <submittedName>
        <fullName evidence="1">Predicted protein</fullName>
    </submittedName>
</protein>
<reference evidence="2" key="1">
    <citation type="submission" date="2008-07" db="EMBL/GenBank/DDBJ databases">
        <title>Annotation of Ajellomyces capsulatus strain H88.</title>
        <authorList>
            <person name="Champion M."/>
            <person name="Cuomo C."/>
            <person name="Ma L.-J."/>
            <person name="Henn M.R."/>
            <person name="Sil A."/>
            <person name="Goldman B."/>
            <person name="Young S.K."/>
            <person name="Kodira C.D."/>
            <person name="Zeng Q."/>
            <person name="Koehrsen M."/>
            <person name="Alvarado L."/>
            <person name="Berlin A."/>
            <person name="Borenstein D."/>
            <person name="Chen Z."/>
            <person name="Engels R."/>
            <person name="Freedman E."/>
            <person name="Gellesch M."/>
            <person name="Goldberg J."/>
            <person name="Griggs A."/>
            <person name="Gujja S."/>
            <person name="Heiman D."/>
            <person name="Hepburn T."/>
            <person name="Howarth C."/>
            <person name="Jen D."/>
            <person name="Larson L."/>
            <person name="Lewis B."/>
            <person name="Mehta T."/>
            <person name="Park D."/>
            <person name="Pearson M."/>
            <person name="Roberts A."/>
            <person name="Saif S."/>
            <person name="Shea T."/>
            <person name="Shenoy N."/>
            <person name="Sisk P."/>
            <person name="Stolte C."/>
            <person name="Sykes S."/>
            <person name="Walk T."/>
            <person name="White J."/>
            <person name="Yandava C."/>
            <person name="Klein B."/>
            <person name="McEwen J.G."/>
            <person name="Puccia R."/>
            <person name="Goldman G.H."/>
            <person name="Felipe M.S."/>
            <person name="Nino-Vega G."/>
            <person name="San-Blas G."/>
            <person name="Taylor J."/>
            <person name="Mendoza L."/>
            <person name="Galagan J."/>
            <person name="Nusbaum C."/>
            <person name="Birren B."/>
        </authorList>
    </citation>
    <scope>NUCLEOTIDE SEQUENCE [LARGE SCALE GENOMIC DNA]</scope>
    <source>
        <strain evidence="2">H88</strain>
    </source>
</reference>
<evidence type="ECO:0000313" key="2">
    <source>
        <dbReference type="Proteomes" id="UP000008142"/>
    </source>
</evidence>
<organism evidence="2">
    <name type="scientific">Ajellomyces capsulatus (strain H88)</name>
    <name type="common">Darling's disease fungus</name>
    <name type="synonym">Histoplasma capsulatum</name>
    <dbReference type="NCBI Taxonomy" id="544711"/>
    <lineage>
        <taxon>Eukaryota</taxon>
        <taxon>Fungi</taxon>
        <taxon>Dikarya</taxon>
        <taxon>Ascomycota</taxon>
        <taxon>Pezizomycotina</taxon>
        <taxon>Eurotiomycetes</taxon>
        <taxon>Eurotiomycetidae</taxon>
        <taxon>Onygenales</taxon>
        <taxon>Ajellomycetaceae</taxon>
        <taxon>Histoplasma</taxon>
    </lineage>
</organism>
<gene>
    <name evidence="1" type="ORF">HCEG_04260</name>
</gene>
<name>F0UFZ6_AJEC8</name>
<dbReference type="HOGENOM" id="CLU_1651647_0_0_1"/>
<dbReference type="EMBL" id="DS990638">
    <property type="protein sequence ID" value="EGC45045.1"/>
    <property type="molecule type" value="Genomic_DNA"/>
</dbReference>
<evidence type="ECO:0000313" key="1">
    <source>
        <dbReference type="EMBL" id="EGC45045.1"/>
    </source>
</evidence>
<sequence length="160" mass="18687">MVYSDEFVDAEDRDMALKVHLALEDHIITAQASDHVFRLDILCQCNLSLIERQRNMHLHSDLLKHLSSRSLVMQLSAHIPFLKEAVCCNCIDSLSVLKHLIPQYLTEQHEKHHNQSLLQRGDSLIDIYTPTECLCNLDFRQLSFDLVQRLLKVKFFLYIK</sequence>
<dbReference type="AlphaFoldDB" id="F0UFZ6"/>